<evidence type="ECO:0000256" key="4">
    <source>
        <dbReference type="SAM" id="MobiDB-lite"/>
    </source>
</evidence>
<dbReference type="EC" id="2.7.13.3" evidence="7"/>
<feature type="transmembrane region" description="Helical" evidence="5">
    <location>
        <begin position="6"/>
        <end position="26"/>
    </location>
</feature>
<evidence type="ECO:0000256" key="5">
    <source>
        <dbReference type="SAM" id="Phobius"/>
    </source>
</evidence>
<evidence type="ECO:0000256" key="3">
    <source>
        <dbReference type="ARBA" id="ARBA00023012"/>
    </source>
</evidence>
<evidence type="ECO:0000256" key="2">
    <source>
        <dbReference type="ARBA" id="ARBA00022777"/>
    </source>
</evidence>
<keyword evidence="5" id="KW-0812">Transmembrane</keyword>
<reference evidence="7 8" key="1">
    <citation type="submission" date="2021-03" db="EMBL/GenBank/DDBJ databases">
        <title>Sequencing the genomes of 1000 actinobacteria strains.</title>
        <authorList>
            <person name="Klenk H.-P."/>
        </authorList>
    </citation>
    <scope>NUCLEOTIDE SEQUENCE [LARGE SCALE GENOMIC DNA]</scope>
    <source>
        <strain evidence="7 8">DSM 44580</strain>
    </source>
</reference>
<dbReference type="InterPro" id="IPR050482">
    <property type="entry name" value="Sensor_HK_TwoCompSys"/>
</dbReference>
<dbReference type="SUPFAM" id="SSF55874">
    <property type="entry name" value="ATPase domain of HSP90 chaperone/DNA topoisomerase II/histidine kinase"/>
    <property type="match status" value="1"/>
</dbReference>
<comment type="caution">
    <text evidence="7">The sequence shown here is derived from an EMBL/GenBank/DDBJ whole genome shotgun (WGS) entry which is preliminary data.</text>
</comment>
<name>A0ABS5AA18_9PSEU</name>
<keyword evidence="1 7" id="KW-0808">Transferase</keyword>
<dbReference type="Gene3D" id="1.20.5.1930">
    <property type="match status" value="1"/>
</dbReference>
<dbReference type="PANTHER" id="PTHR24421">
    <property type="entry name" value="NITRATE/NITRITE SENSOR PROTEIN NARX-RELATED"/>
    <property type="match status" value="1"/>
</dbReference>
<dbReference type="CDD" id="cd16917">
    <property type="entry name" value="HATPase_UhpB-NarQ-NarX-like"/>
    <property type="match status" value="1"/>
</dbReference>
<keyword evidence="2 7" id="KW-0418">Kinase</keyword>
<feature type="transmembrane region" description="Helical" evidence="5">
    <location>
        <begin position="68"/>
        <end position="87"/>
    </location>
</feature>
<gene>
    <name evidence="7" type="ORF">JOF53_001457</name>
</gene>
<feature type="transmembrane region" description="Helical" evidence="5">
    <location>
        <begin position="38"/>
        <end position="56"/>
    </location>
</feature>
<feature type="region of interest" description="Disordered" evidence="4">
    <location>
        <begin position="309"/>
        <end position="341"/>
    </location>
</feature>
<dbReference type="Gene3D" id="3.30.565.10">
    <property type="entry name" value="Histidine kinase-like ATPase, C-terminal domain"/>
    <property type="match status" value="1"/>
</dbReference>
<dbReference type="PANTHER" id="PTHR24421:SF63">
    <property type="entry name" value="SENSOR HISTIDINE KINASE DESK"/>
    <property type="match status" value="1"/>
</dbReference>
<feature type="domain" description="Signal transduction histidine kinase subgroup 3 dimerisation and phosphoacceptor" evidence="6">
    <location>
        <begin position="182"/>
        <end position="240"/>
    </location>
</feature>
<evidence type="ECO:0000313" key="7">
    <source>
        <dbReference type="EMBL" id="MBP2472585.1"/>
    </source>
</evidence>
<keyword evidence="3" id="KW-0902">Two-component regulatory system</keyword>
<sequence length="360" mass="38398">MIPVRYVRAAAVVVTVCLVLYGPVYVAFGARHEGPQGWTALVLGGVVLAVQLRHSLAAMRGERPRYGYWTFALLVPLTTVPLLWFSWTWANTLLTVAASALMVFRSRLAWLLFPVPLLVNGSYIVGYHLTHGPPLAVLNVVITVAAMVAFPLAVLGGARLVHLLHELDATRAELAAVSVARERLRISRDLHDMLGQSLSAYSLKGDLALRLLPSRPEAARAELAGMAEVAVSALTGLRAIGDGGHRPDLDTELAAASLLAAAGVALRTEVVPPTRHREVLAWTLREAVTNLVRHSDATTATISLRPGRLEIGNDGAGPAGPDGNGLAGLRQRAEAEGGRLRTESRAGHYRLVLDLPGEGP</sequence>
<feature type="compositionally biased region" description="Basic and acidic residues" evidence="4">
    <location>
        <begin position="331"/>
        <end position="341"/>
    </location>
</feature>
<organism evidence="7 8">
    <name type="scientific">Crossiella equi</name>
    <dbReference type="NCBI Taxonomy" id="130796"/>
    <lineage>
        <taxon>Bacteria</taxon>
        <taxon>Bacillati</taxon>
        <taxon>Actinomycetota</taxon>
        <taxon>Actinomycetes</taxon>
        <taxon>Pseudonocardiales</taxon>
        <taxon>Pseudonocardiaceae</taxon>
        <taxon>Crossiella</taxon>
    </lineage>
</organism>
<dbReference type="InterPro" id="IPR036890">
    <property type="entry name" value="HATPase_C_sf"/>
</dbReference>
<dbReference type="Pfam" id="PF07730">
    <property type="entry name" value="HisKA_3"/>
    <property type="match status" value="1"/>
</dbReference>
<proteinExistence type="predicted"/>
<dbReference type="RefSeq" id="WP_086788276.1">
    <property type="nucleotide sequence ID" value="NZ_JAGIOO010000001.1"/>
</dbReference>
<keyword evidence="8" id="KW-1185">Reference proteome</keyword>
<keyword evidence="5" id="KW-0472">Membrane</keyword>
<accession>A0ABS5AA18</accession>
<feature type="transmembrane region" description="Helical" evidence="5">
    <location>
        <begin position="135"/>
        <end position="155"/>
    </location>
</feature>
<protein>
    <submittedName>
        <fullName evidence="7">Two-component system sensor histidine kinase DesK</fullName>
        <ecNumber evidence="7">2.7.13.3</ecNumber>
    </submittedName>
</protein>
<keyword evidence="5" id="KW-1133">Transmembrane helix</keyword>
<evidence type="ECO:0000313" key="8">
    <source>
        <dbReference type="Proteomes" id="UP001519363"/>
    </source>
</evidence>
<dbReference type="EMBL" id="JAGIOO010000001">
    <property type="protein sequence ID" value="MBP2472585.1"/>
    <property type="molecule type" value="Genomic_DNA"/>
</dbReference>
<dbReference type="Proteomes" id="UP001519363">
    <property type="component" value="Unassembled WGS sequence"/>
</dbReference>
<feature type="compositionally biased region" description="Gly residues" evidence="4">
    <location>
        <begin position="314"/>
        <end position="326"/>
    </location>
</feature>
<dbReference type="InterPro" id="IPR011712">
    <property type="entry name" value="Sig_transdc_His_kin_sub3_dim/P"/>
</dbReference>
<dbReference type="GO" id="GO:0004673">
    <property type="term" value="F:protein histidine kinase activity"/>
    <property type="evidence" value="ECO:0007669"/>
    <property type="project" value="UniProtKB-EC"/>
</dbReference>
<feature type="transmembrane region" description="Helical" evidence="5">
    <location>
        <begin position="108"/>
        <end position="129"/>
    </location>
</feature>
<evidence type="ECO:0000256" key="1">
    <source>
        <dbReference type="ARBA" id="ARBA00022679"/>
    </source>
</evidence>
<evidence type="ECO:0000259" key="6">
    <source>
        <dbReference type="Pfam" id="PF07730"/>
    </source>
</evidence>